<evidence type="ECO:0000256" key="4">
    <source>
        <dbReference type="ARBA" id="ARBA00022676"/>
    </source>
</evidence>
<accession>A0A8S4Q5B2</accession>
<evidence type="ECO:0000256" key="11">
    <source>
        <dbReference type="ARBA" id="ARBA00023180"/>
    </source>
</evidence>
<dbReference type="Gene3D" id="3.40.50.11660">
    <property type="entry name" value="Glycosyl transferase family 10, C-terminal domain"/>
    <property type="match status" value="1"/>
</dbReference>
<keyword evidence="10 12" id="KW-0472">Membrane</keyword>
<evidence type="ECO:0000313" key="15">
    <source>
        <dbReference type="EMBL" id="CAH1801952.1"/>
    </source>
</evidence>
<comment type="similarity">
    <text evidence="3 12">Belongs to the glycosyltransferase 10 family.</text>
</comment>
<keyword evidence="16" id="KW-1185">Reference proteome</keyword>
<dbReference type="EMBL" id="CAIIXF020000012">
    <property type="protein sequence ID" value="CAH1801952.1"/>
    <property type="molecule type" value="Genomic_DNA"/>
</dbReference>
<keyword evidence="8 12" id="KW-1133">Transmembrane helix</keyword>
<keyword evidence="7" id="KW-0735">Signal-anchor</keyword>
<evidence type="ECO:0000256" key="12">
    <source>
        <dbReference type="RuleBase" id="RU003832"/>
    </source>
</evidence>
<evidence type="ECO:0000256" key="6">
    <source>
        <dbReference type="ARBA" id="ARBA00022692"/>
    </source>
</evidence>
<dbReference type="PANTHER" id="PTHR48438:SF1">
    <property type="entry name" value="ALPHA-(1,3)-FUCOSYLTRANSFERASE C-RELATED"/>
    <property type="match status" value="1"/>
</dbReference>
<evidence type="ECO:0000256" key="3">
    <source>
        <dbReference type="ARBA" id="ARBA00008919"/>
    </source>
</evidence>
<keyword evidence="4 12" id="KW-0328">Glycosyltransferase</keyword>
<evidence type="ECO:0000256" key="2">
    <source>
        <dbReference type="ARBA" id="ARBA00004922"/>
    </source>
</evidence>
<comment type="subcellular location">
    <subcellularLocation>
        <location evidence="1">Golgi apparatus membrane</location>
        <topology evidence="1">Single-pass type II membrane protein</topology>
    </subcellularLocation>
    <subcellularLocation>
        <location evidence="12">Golgi apparatus</location>
        <location evidence="12">Golgi stack membrane</location>
        <topology evidence="12">Single-pass type II membrane protein</topology>
    </subcellularLocation>
</comment>
<evidence type="ECO:0000259" key="13">
    <source>
        <dbReference type="Pfam" id="PF00852"/>
    </source>
</evidence>
<evidence type="ECO:0000256" key="7">
    <source>
        <dbReference type="ARBA" id="ARBA00022968"/>
    </source>
</evidence>
<gene>
    <name evidence="15" type="ORF">OFUS_LOCUS25681</name>
</gene>
<dbReference type="FunFam" id="3.40.50.11660:FF:000004">
    <property type="entry name" value="Glycoprotein 3-alpha-L-fucosyltransferase A"/>
    <property type="match status" value="1"/>
</dbReference>
<keyword evidence="6 12" id="KW-0812">Transmembrane</keyword>
<dbReference type="Pfam" id="PF17039">
    <property type="entry name" value="Glyco_tran_10_N"/>
    <property type="match status" value="1"/>
</dbReference>
<dbReference type="GO" id="GO:0000139">
    <property type="term" value="C:Golgi membrane"/>
    <property type="evidence" value="ECO:0007669"/>
    <property type="project" value="UniProtKB-SubCell"/>
</dbReference>
<keyword evidence="9 12" id="KW-0333">Golgi apparatus</keyword>
<evidence type="ECO:0000259" key="14">
    <source>
        <dbReference type="Pfam" id="PF17039"/>
    </source>
</evidence>
<dbReference type="PROSITE" id="PS51257">
    <property type="entry name" value="PROKAR_LIPOPROTEIN"/>
    <property type="match status" value="1"/>
</dbReference>
<evidence type="ECO:0000256" key="9">
    <source>
        <dbReference type="ARBA" id="ARBA00023034"/>
    </source>
</evidence>
<evidence type="ECO:0000256" key="1">
    <source>
        <dbReference type="ARBA" id="ARBA00004323"/>
    </source>
</evidence>
<dbReference type="AlphaFoldDB" id="A0A8S4Q5B2"/>
<evidence type="ECO:0000256" key="5">
    <source>
        <dbReference type="ARBA" id="ARBA00022679"/>
    </source>
</evidence>
<dbReference type="SUPFAM" id="SSF53756">
    <property type="entry name" value="UDP-Glycosyltransferase/glycogen phosphorylase"/>
    <property type="match status" value="1"/>
</dbReference>
<keyword evidence="5 12" id="KW-0808">Transferase</keyword>
<feature type="transmembrane region" description="Helical" evidence="12">
    <location>
        <begin position="21"/>
        <end position="40"/>
    </location>
</feature>
<dbReference type="GO" id="GO:0008417">
    <property type="term" value="F:fucosyltransferase activity"/>
    <property type="evidence" value="ECO:0007669"/>
    <property type="project" value="InterPro"/>
</dbReference>
<dbReference type="GO" id="GO:0032580">
    <property type="term" value="C:Golgi cisterna membrane"/>
    <property type="evidence" value="ECO:0007669"/>
    <property type="project" value="UniProtKB-SubCell"/>
</dbReference>
<keyword evidence="11" id="KW-0325">Glycoprotein</keyword>
<dbReference type="InterPro" id="IPR038577">
    <property type="entry name" value="GT10-like_C_sf"/>
</dbReference>
<dbReference type="Pfam" id="PF00852">
    <property type="entry name" value="Glyco_transf_10"/>
    <property type="match status" value="1"/>
</dbReference>
<feature type="domain" description="Fucosyltransferase N-terminal" evidence="14">
    <location>
        <begin position="200"/>
        <end position="314"/>
    </location>
</feature>
<comment type="pathway">
    <text evidence="2">Protein modification; protein glycosylation.</text>
</comment>
<dbReference type="OrthoDB" id="427096at2759"/>
<evidence type="ECO:0000256" key="8">
    <source>
        <dbReference type="ARBA" id="ARBA00022989"/>
    </source>
</evidence>
<dbReference type="InterPro" id="IPR031481">
    <property type="entry name" value="Glyco_tran_10_N"/>
</dbReference>
<sequence length="512" mass="59571">MTPYIHKYTLKTYILDNMKKKLVLGLITCFVFISCSIVIITNRPGSTKLIHQPLQKSQYVPSKQQAFVRDTEIHKQKGKLESETAETEKADSGFQQIISKLKNEMFRNRAMLNVIGASKDVTSSSITSNRLKGINKPQYYQSVSPNNTILTNRTITLNTIGSSHLKQYAMDNHKKVGAIQESYAIKDNSDDINAHKKTREMEILMWTDYYSRVLPYSGQSPFNKCPISSCSIHFNKSKQAIIKSQAIIFHMWDINFQSSSKRPEIRFPWQQYIFLSTEAPTRDFFRKQNLSALNGFFNMTATYRSDSDLPLPYGYFYWLKKKNNPKDYFKGKTKSILWVVSHCGTESKREKFVRMLKTFVNVDTFGKCGKPMKESFEDYGKNYKFYLALENSDCKDYITEKVWKNAYQNNMIPILRGTKADYKAVLPPDSYIHMDDFKSTKDLAAHIIKVSKNSQLYNSYFKWKERFGVKSITMGLYSTNVFCRLCKLIHERENKTKVYDLKKWLDPGHQCV</sequence>
<organism evidence="15 16">
    <name type="scientific">Owenia fusiformis</name>
    <name type="common">Polychaete worm</name>
    <dbReference type="NCBI Taxonomy" id="6347"/>
    <lineage>
        <taxon>Eukaryota</taxon>
        <taxon>Metazoa</taxon>
        <taxon>Spiralia</taxon>
        <taxon>Lophotrochozoa</taxon>
        <taxon>Annelida</taxon>
        <taxon>Polychaeta</taxon>
        <taxon>Sedentaria</taxon>
        <taxon>Canalipalpata</taxon>
        <taxon>Sabellida</taxon>
        <taxon>Oweniida</taxon>
        <taxon>Oweniidae</taxon>
        <taxon>Owenia</taxon>
    </lineage>
</organism>
<dbReference type="Proteomes" id="UP000749559">
    <property type="component" value="Unassembled WGS sequence"/>
</dbReference>
<evidence type="ECO:0000313" key="16">
    <source>
        <dbReference type="Proteomes" id="UP000749559"/>
    </source>
</evidence>
<dbReference type="InterPro" id="IPR055270">
    <property type="entry name" value="Glyco_tran_10_C"/>
</dbReference>
<dbReference type="EC" id="2.4.1.-" evidence="12"/>
<dbReference type="PANTHER" id="PTHR48438">
    <property type="entry name" value="ALPHA-(1,3)-FUCOSYLTRANSFERASE C-RELATED"/>
    <property type="match status" value="1"/>
</dbReference>
<name>A0A8S4Q5B2_OWEFU</name>
<protein>
    <recommendedName>
        <fullName evidence="12">Fucosyltransferase</fullName>
        <ecNumber evidence="12">2.4.1.-</ecNumber>
    </recommendedName>
</protein>
<dbReference type="InterPro" id="IPR001503">
    <property type="entry name" value="Glyco_trans_10"/>
</dbReference>
<evidence type="ECO:0000256" key="10">
    <source>
        <dbReference type="ARBA" id="ARBA00023136"/>
    </source>
</evidence>
<proteinExistence type="inferred from homology"/>
<reference evidence="15" key="1">
    <citation type="submission" date="2022-03" db="EMBL/GenBank/DDBJ databases">
        <authorList>
            <person name="Martin C."/>
        </authorList>
    </citation>
    <scope>NUCLEOTIDE SEQUENCE</scope>
</reference>
<feature type="domain" description="Fucosyltransferase C-terminal" evidence="13">
    <location>
        <begin position="330"/>
        <end position="504"/>
    </location>
</feature>
<feature type="non-terminal residue" evidence="15">
    <location>
        <position position="512"/>
    </location>
</feature>
<comment type="caution">
    <text evidence="15">The sequence shown here is derived from an EMBL/GenBank/DDBJ whole genome shotgun (WGS) entry which is preliminary data.</text>
</comment>